<feature type="non-terminal residue" evidence="1">
    <location>
        <position position="30"/>
    </location>
</feature>
<protein>
    <submittedName>
        <fullName evidence="1">Uncharacterized protein</fullName>
    </submittedName>
</protein>
<proteinExistence type="predicted"/>
<dbReference type="EMBL" id="UOFP01000157">
    <property type="protein sequence ID" value="VAW86773.1"/>
    <property type="molecule type" value="Genomic_DNA"/>
</dbReference>
<accession>A0A3B0ZF30</accession>
<evidence type="ECO:0000313" key="1">
    <source>
        <dbReference type="EMBL" id="VAW86773.1"/>
    </source>
</evidence>
<gene>
    <name evidence="1" type="ORF">MNBD_GAMMA18-165</name>
</gene>
<organism evidence="1">
    <name type="scientific">hydrothermal vent metagenome</name>
    <dbReference type="NCBI Taxonomy" id="652676"/>
    <lineage>
        <taxon>unclassified sequences</taxon>
        <taxon>metagenomes</taxon>
        <taxon>ecological metagenomes</taxon>
    </lineage>
</organism>
<name>A0A3B0ZF30_9ZZZZ</name>
<dbReference type="PROSITE" id="PS51257">
    <property type="entry name" value="PROKAR_LIPOPROTEIN"/>
    <property type="match status" value="1"/>
</dbReference>
<reference evidence="1" key="1">
    <citation type="submission" date="2018-06" db="EMBL/GenBank/DDBJ databases">
        <authorList>
            <person name="Zhirakovskaya E."/>
        </authorList>
    </citation>
    <scope>NUCLEOTIDE SEQUENCE</scope>
</reference>
<dbReference type="AlphaFoldDB" id="A0A3B0ZF30"/>
<sequence>MNIRPFYKLPMLLASILFISACSNEGSDTP</sequence>